<evidence type="ECO:0000313" key="1">
    <source>
        <dbReference type="EMBL" id="JAD64458.1"/>
    </source>
</evidence>
<sequence>MHTSIRNTQVQQHMVLKHIPDPTKVLQNFKLGYGLPDWIFGAAILAHKLSTTPVLCSRTYTLS</sequence>
<reference evidence="1" key="2">
    <citation type="journal article" date="2015" name="Data Brief">
        <title>Shoot transcriptome of the giant reed, Arundo donax.</title>
        <authorList>
            <person name="Barrero R.A."/>
            <person name="Guerrero F.D."/>
            <person name="Moolhuijzen P."/>
            <person name="Goolsby J.A."/>
            <person name="Tidwell J."/>
            <person name="Bellgard S.E."/>
            <person name="Bellgard M.I."/>
        </authorList>
    </citation>
    <scope>NUCLEOTIDE SEQUENCE</scope>
    <source>
        <tissue evidence="1">Shoot tissue taken approximately 20 cm above the soil surface</tissue>
    </source>
</reference>
<protein>
    <submittedName>
        <fullName evidence="1">Uncharacterized protein</fullName>
    </submittedName>
</protein>
<dbReference type="AlphaFoldDB" id="A0A0A9BQM2"/>
<dbReference type="EMBL" id="GBRH01233437">
    <property type="protein sequence ID" value="JAD64458.1"/>
    <property type="molecule type" value="Transcribed_RNA"/>
</dbReference>
<accession>A0A0A9BQM2</accession>
<reference evidence="1" key="1">
    <citation type="submission" date="2014-09" db="EMBL/GenBank/DDBJ databases">
        <authorList>
            <person name="Magalhaes I.L.F."/>
            <person name="Oliveira U."/>
            <person name="Santos F.R."/>
            <person name="Vidigal T.H.D.A."/>
            <person name="Brescovit A.D."/>
            <person name="Santos A.J."/>
        </authorList>
    </citation>
    <scope>NUCLEOTIDE SEQUENCE</scope>
    <source>
        <tissue evidence="1">Shoot tissue taken approximately 20 cm above the soil surface</tissue>
    </source>
</reference>
<organism evidence="1">
    <name type="scientific">Arundo donax</name>
    <name type="common">Giant reed</name>
    <name type="synonym">Donax arundinaceus</name>
    <dbReference type="NCBI Taxonomy" id="35708"/>
    <lineage>
        <taxon>Eukaryota</taxon>
        <taxon>Viridiplantae</taxon>
        <taxon>Streptophyta</taxon>
        <taxon>Embryophyta</taxon>
        <taxon>Tracheophyta</taxon>
        <taxon>Spermatophyta</taxon>
        <taxon>Magnoliopsida</taxon>
        <taxon>Liliopsida</taxon>
        <taxon>Poales</taxon>
        <taxon>Poaceae</taxon>
        <taxon>PACMAD clade</taxon>
        <taxon>Arundinoideae</taxon>
        <taxon>Arundineae</taxon>
        <taxon>Arundo</taxon>
    </lineage>
</organism>
<name>A0A0A9BQM2_ARUDO</name>
<proteinExistence type="predicted"/>